<protein>
    <recommendedName>
        <fullName evidence="8">NIDO domain-containing protein</fullName>
    </recommendedName>
</protein>
<sequence>MYQKLIFILLLINVQYCFYFLSPSDNGIIITGPFYSFGTGDTVNGLIDDGSSSVIYLQQTFIFFGQTYNQIYVNSNGHLTFDGEWYSYTPYQFPAYGGKDLIAPFWTDIDNRWNGVISYQQYTSGSVLTQATQDINQYFPDLSFSASWVFVATWDRVAYYYNSGTVSSSETSFQVVLISNGHLSFVVMNYGAIAPTQRYTYGCRWVFRTDHGTQGCQFNGNVLGDYFWSDAACQERCTCTTRGIQCSFEPCTYSQACRPAAFQYSCQNIQRQTCTISGDPHYYTFDNQIFHFQGTCTYVLSEVSNVAYQQI</sequence>
<dbReference type="Ensembl" id="ENSSRHT00000106325.1">
    <property type="protein sequence ID" value="ENSSRHP00000103542.1"/>
    <property type="gene ID" value="ENSSRHG00000050643.1"/>
</dbReference>
<evidence type="ECO:0000313" key="7">
    <source>
        <dbReference type="Proteomes" id="UP000472270"/>
    </source>
</evidence>
<dbReference type="InterPro" id="IPR001846">
    <property type="entry name" value="VWF_type-D"/>
</dbReference>
<dbReference type="InterPro" id="IPR003886">
    <property type="entry name" value="NIDO_dom"/>
</dbReference>
<keyword evidence="3" id="KW-0732">Signal</keyword>
<evidence type="ECO:0000259" key="5">
    <source>
        <dbReference type="PROSITE" id="PS51233"/>
    </source>
</evidence>
<dbReference type="PROSITE" id="PS51233">
    <property type="entry name" value="VWFD"/>
    <property type="match status" value="1"/>
</dbReference>
<accession>A0A673NM81</accession>
<keyword evidence="2" id="KW-0472">Membrane</keyword>
<dbReference type="PROSITE" id="PS51220">
    <property type="entry name" value="NIDO"/>
    <property type="match status" value="1"/>
</dbReference>
<evidence type="ECO:0000256" key="1">
    <source>
        <dbReference type="ARBA" id="ARBA00004370"/>
    </source>
</evidence>
<dbReference type="InterPro" id="IPR052749">
    <property type="entry name" value="Alpha-tectorin"/>
</dbReference>
<evidence type="ECO:0008006" key="8">
    <source>
        <dbReference type="Google" id="ProtNLM"/>
    </source>
</evidence>
<feature type="chain" id="PRO_5025375670" description="NIDO domain-containing protein" evidence="3">
    <location>
        <begin position="20"/>
        <end position="311"/>
    </location>
</feature>
<evidence type="ECO:0000256" key="3">
    <source>
        <dbReference type="SAM" id="SignalP"/>
    </source>
</evidence>
<feature type="domain" description="VWFD" evidence="5">
    <location>
        <begin position="272"/>
        <end position="311"/>
    </location>
</feature>
<dbReference type="GO" id="GO:0016020">
    <property type="term" value="C:membrane"/>
    <property type="evidence" value="ECO:0007669"/>
    <property type="project" value="UniProtKB-SubCell"/>
</dbReference>
<dbReference type="PANTHER" id="PTHR46160:SF9">
    <property type="entry name" value="PROTEIN PRY2-RELATED"/>
    <property type="match status" value="1"/>
</dbReference>
<feature type="domain" description="NIDO" evidence="4">
    <location>
        <begin position="104"/>
        <end position="212"/>
    </location>
</feature>
<dbReference type="SMART" id="SM00539">
    <property type="entry name" value="NIDO"/>
    <property type="match status" value="1"/>
</dbReference>
<comment type="subcellular location">
    <subcellularLocation>
        <location evidence="1">Membrane</location>
    </subcellularLocation>
</comment>
<feature type="signal peptide" evidence="3">
    <location>
        <begin position="1"/>
        <end position="19"/>
    </location>
</feature>
<dbReference type="PANTHER" id="PTHR46160">
    <property type="entry name" value="ALPHA-TECTORIN-RELATED"/>
    <property type="match status" value="1"/>
</dbReference>
<reference evidence="6" key="1">
    <citation type="submission" date="2025-08" db="UniProtKB">
        <authorList>
            <consortium name="Ensembl"/>
        </authorList>
    </citation>
    <scope>IDENTIFICATION</scope>
</reference>
<organism evidence="6 7">
    <name type="scientific">Sinocyclocheilus rhinocerous</name>
    <dbReference type="NCBI Taxonomy" id="307959"/>
    <lineage>
        <taxon>Eukaryota</taxon>
        <taxon>Metazoa</taxon>
        <taxon>Chordata</taxon>
        <taxon>Craniata</taxon>
        <taxon>Vertebrata</taxon>
        <taxon>Euteleostomi</taxon>
        <taxon>Actinopterygii</taxon>
        <taxon>Neopterygii</taxon>
        <taxon>Teleostei</taxon>
        <taxon>Ostariophysi</taxon>
        <taxon>Cypriniformes</taxon>
        <taxon>Cyprinidae</taxon>
        <taxon>Cyprininae</taxon>
        <taxon>Sinocyclocheilus</taxon>
    </lineage>
</organism>
<dbReference type="AlphaFoldDB" id="A0A673NM81"/>
<dbReference type="Pfam" id="PF06119">
    <property type="entry name" value="NIDO"/>
    <property type="match status" value="1"/>
</dbReference>
<evidence type="ECO:0000313" key="6">
    <source>
        <dbReference type="Ensembl" id="ENSSRHP00000103542.1"/>
    </source>
</evidence>
<proteinExistence type="predicted"/>
<keyword evidence="7" id="KW-1185">Reference proteome</keyword>
<dbReference type="Proteomes" id="UP000472270">
    <property type="component" value="Unassembled WGS sequence"/>
</dbReference>
<evidence type="ECO:0000259" key="4">
    <source>
        <dbReference type="PROSITE" id="PS51220"/>
    </source>
</evidence>
<name>A0A673NM81_9TELE</name>
<reference evidence="6" key="2">
    <citation type="submission" date="2025-09" db="UniProtKB">
        <authorList>
            <consortium name="Ensembl"/>
        </authorList>
    </citation>
    <scope>IDENTIFICATION</scope>
</reference>
<dbReference type="Pfam" id="PF00094">
    <property type="entry name" value="VWD"/>
    <property type="match status" value="1"/>
</dbReference>
<dbReference type="GO" id="GO:0007160">
    <property type="term" value="P:cell-matrix adhesion"/>
    <property type="evidence" value="ECO:0007669"/>
    <property type="project" value="InterPro"/>
</dbReference>
<evidence type="ECO:0000256" key="2">
    <source>
        <dbReference type="ARBA" id="ARBA00023136"/>
    </source>
</evidence>